<sequence length="404" mass="46650">MVALWRTRLRQHVQEQQKYLRLVFNDHFVLVLLILFGGALYAYSLLVKTLQPSWWLALCLAVIFTALIALGQLATLAQAPDQVFLLPKAEAFSDYLLKARRYSMILPATLLGFAALAMWPLFAQLGQDPISATVTLLLAVWLFKDLDLWLQLLQRYHLPINWRHPRLVLLVITFAALFLGFYLHPAVALLVALTLNLVFRWLRSSLLAEGLLNFEALIDLEADRMGRLYRFYNLFTDVPGLANSVHRRRYLDPLLKLVKPSKSETWAYLYLRGFLRGGEYLGLYLRLLVIGAIIVAVLSQWWLLLGFAILFLYMVGFQLLPFFFQYDEIVFTHLYPVAPNQKLAAFERLLMTLLLLEVVVFTLVALIRLQWLAALTIFVGGTAFVWGFTRWYARVRLKVHDAMR</sequence>
<feature type="transmembrane region" description="Helical" evidence="1">
    <location>
        <begin position="304"/>
        <end position="324"/>
    </location>
</feature>
<feature type="transmembrane region" description="Helical" evidence="1">
    <location>
        <begin position="129"/>
        <end position="146"/>
    </location>
</feature>
<organism evidence="2 3">
    <name type="scientific">Lacticaseibacillus paracasei</name>
    <name type="common">Lactobacillus paracasei</name>
    <dbReference type="NCBI Taxonomy" id="1597"/>
    <lineage>
        <taxon>Bacteria</taxon>
        <taxon>Bacillati</taxon>
        <taxon>Bacillota</taxon>
        <taxon>Bacilli</taxon>
        <taxon>Lactobacillales</taxon>
        <taxon>Lactobacillaceae</taxon>
        <taxon>Lacticaseibacillus</taxon>
    </lineage>
</organism>
<keyword evidence="1" id="KW-1133">Transmembrane helix</keyword>
<evidence type="ECO:0000313" key="2">
    <source>
        <dbReference type="EMBL" id="POE43845.1"/>
    </source>
</evidence>
<keyword evidence="1" id="KW-0812">Transmembrane</keyword>
<dbReference type="EMBL" id="LGIY01000003">
    <property type="protein sequence ID" value="POE43845.1"/>
    <property type="molecule type" value="Genomic_DNA"/>
</dbReference>
<dbReference type="Pfam" id="PF05975">
    <property type="entry name" value="EcsB"/>
    <property type="match status" value="1"/>
</dbReference>
<dbReference type="GO" id="GO:0016020">
    <property type="term" value="C:membrane"/>
    <property type="evidence" value="ECO:0007669"/>
    <property type="project" value="InterPro"/>
</dbReference>
<protein>
    <submittedName>
        <fullName evidence="2">ABC transporter permease</fullName>
    </submittedName>
</protein>
<evidence type="ECO:0000313" key="3">
    <source>
        <dbReference type="Proteomes" id="UP000237433"/>
    </source>
</evidence>
<keyword evidence="1" id="KW-0472">Membrane</keyword>
<feature type="transmembrane region" description="Helical" evidence="1">
    <location>
        <begin position="345"/>
        <end position="367"/>
    </location>
</feature>
<dbReference type="InterPro" id="IPR010288">
    <property type="entry name" value="EcsB_ABC"/>
</dbReference>
<dbReference type="RefSeq" id="WP_003584714.1">
    <property type="nucleotide sequence ID" value="NZ_AFYU01000065.1"/>
</dbReference>
<dbReference type="AlphaFoldDB" id="A0A1J3BZ10"/>
<name>A0A1J3BZ10_LACPA</name>
<evidence type="ECO:0000256" key="1">
    <source>
        <dbReference type="SAM" id="Phobius"/>
    </source>
</evidence>
<feature type="transmembrane region" description="Helical" evidence="1">
    <location>
        <begin position="280"/>
        <end position="298"/>
    </location>
</feature>
<accession>A0A1J3BZ10</accession>
<feature type="transmembrane region" description="Helical" evidence="1">
    <location>
        <begin position="373"/>
        <end position="393"/>
    </location>
</feature>
<feature type="transmembrane region" description="Helical" evidence="1">
    <location>
        <begin position="104"/>
        <end position="123"/>
    </location>
</feature>
<feature type="transmembrane region" description="Helical" evidence="1">
    <location>
        <begin position="54"/>
        <end position="77"/>
    </location>
</feature>
<reference evidence="2 3" key="1">
    <citation type="journal article" date="2015" name="J. Am. Soc. Brew. Chem.">
        <title>Dissolved carbon dioxide selects for lactic acid bacteria able to grow in and spoil packaged beer.</title>
        <authorList>
            <person name="Bergsveinson J."/>
            <person name="Redekop A."/>
            <person name="Zoerb S."/>
            <person name="Ziola B."/>
        </authorList>
    </citation>
    <scope>NUCLEOTIDE SEQUENCE [LARGE SCALE GENOMIC DNA]</scope>
    <source>
        <strain evidence="2 3">CCC B1205</strain>
    </source>
</reference>
<proteinExistence type="predicted"/>
<gene>
    <name evidence="2" type="ORF">ACX51_02985</name>
</gene>
<feature type="transmembrane region" description="Helical" evidence="1">
    <location>
        <begin position="167"/>
        <end position="195"/>
    </location>
</feature>
<dbReference type="Proteomes" id="UP000237433">
    <property type="component" value="Unassembled WGS sequence"/>
</dbReference>
<dbReference type="PIRSF" id="PIRSF037259">
    <property type="entry name" value="EcsB_ABC"/>
    <property type="match status" value="1"/>
</dbReference>
<comment type="caution">
    <text evidence="2">The sequence shown here is derived from an EMBL/GenBank/DDBJ whole genome shotgun (WGS) entry which is preliminary data.</text>
</comment>
<feature type="transmembrane region" description="Helical" evidence="1">
    <location>
        <begin position="20"/>
        <end position="42"/>
    </location>
</feature>